<reference evidence="1 2" key="1">
    <citation type="submission" date="2014-04" db="EMBL/GenBank/DDBJ databases">
        <title>Draft genome sequence of Bacillus azotoformans MEV2011, a (co-) denitrifying strain unable to grow in the presence of oxygen.</title>
        <authorList>
            <person name="Nielsen M."/>
            <person name="Schreiber L."/>
            <person name="Finster K."/>
            <person name="Schramm A."/>
        </authorList>
    </citation>
    <scope>NUCLEOTIDE SEQUENCE [LARGE SCALE GENOMIC DNA]</scope>
    <source>
        <strain evidence="1 2">MEV2011</strain>
    </source>
</reference>
<comment type="caution">
    <text evidence="1">The sequence shown here is derived from an EMBL/GenBank/DDBJ whole genome shotgun (WGS) entry which is preliminary data.</text>
</comment>
<sequence length="119" mass="13824">MTNQHNTFTNQEENQFFTAGKFNFEALAELIPSELATRVKNVVGFFGINTFNYEENGRCMFLRFYAADTDLITHKIVSCYWDKKDHFDVDYISHIDLGALGLKVVREEKEDDKSKNITI</sequence>
<evidence type="ECO:0000313" key="2">
    <source>
        <dbReference type="Proteomes" id="UP000027936"/>
    </source>
</evidence>
<dbReference type="Proteomes" id="UP000027936">
    <property type="component" value="Unassembled WGS sequence"/>
</dbReference>
<gene>
    <name evidence="1" type="ORF">M670_00480</name>
</gene>
<evidence type="ECO:0000313" key="1">
    <source>
        <dbReference type="EMBL" id="KEF40454.1"/>
    </source>
</evidence>
<accession>A0A072NRW2</accession>
<dbReference type="RefSeq" id="WP_035192889.1">
    <property type="nucleotide sequence ID" value="NZ_JJRY01000001.1"/>
</dbReference>
<proteinExistence type="predicted"/>
<name>A0A072NRW2_SCHAZ</name>
<dbReference type="PATRIC" id="fig|1348973.3.peg.468"/>
<protein>
    <submittedName>
        <fullName evidence="1">Uncharacterized protein</fullName>
    </submittedName>
</protein>
<dbReference type="AlphaFoldDB" id="A0A072NRW2"/>
<dbReference type="EMBL" id="JJRY01000001">
    <property type="protein sequence ID" value="KEF40454.1"/>
    <property type="molecule type" value="Genomic_DNA"/>
</dbReference>
<organism evidence="1 2">
    <name type="scientific">Schinkia azotoformans MEV2011</name>
    <dbReference type="NCBI Taxonomy" id="1348973"/>
    <lineage>
        <taxon>Bacteria</taxon>
        <taxon>Bacillati</taxon>
        <taxon>Bacillota</taxon>
        <taxon>Bacilli</taxon>
        <taxon>Bacillales</taxon>
        <taxon>Bacillaceae</taxon>
        <taxon>Calidifontibacillus/Schinkia group</taxon>
        <taxon>Schinkia</taxon>
    </lineage>
</organism>